<dbReference type="HOGENOM" id="CLU_765121_0_0_1"/>
<organism evidence="2 3">
    <name type="scientific">Fomitopsis schrenkii</name>
    <name type="common">Brown rot fungus</name>
    <dbReference type="NCBI Taxonomy" id="2126942"/>
    <lineage>
        <taxon>Eukaryota</taxon>
        <taxon>Fungi</taxon>
        <taxon>Dikarya</taxon>
        <taxon>Basidiomycota</taxon>
        <taxon>Agaricomycotina</taxon>
        <taxon>Agaricomycetes</taxon>
        <taxon>Polyporales</taxon>
        <taxon>Fomitopsis</taxon>
    </lineage>
</organism>
<evidence type="ECO:0000256" key="1">
    <source>
        <dbReference type="SAM" id="MobiDB-lite"/>
    </source>
</evidence>
<dbReference type="InParanoid" id="S8FV92"/>
<name>S8FV92_FOMSC</name>
<sequence>MSANTVLLRAVLDHVEEIEHLCGELPPLSPRSRQSVASIHNRPFSLQSSLGETSPTTTMTANIITMIYVSMAAPPPVPRSDATACQRAPASTSSPRQQAPASLFDNDDGEDDKEKSVTGRNASTATAAVAARSSRVLAHTGSDPCPLADIVQAALGTHQHAKAKAADLEDLALARLLCGPPSAASLHDWVSGGNWLGGNHTTSTTSVISSTFSNGIAGITECLTARHKASAMPSYCSPLTPSKALTASMLGETANYTLVFVLSQIDHLKFAVDWQFRGRMPGGKKRATQFFQTLFMQDPNIAPHFVGLSSTAMQAKICVSSAASKSPPTSSSFWTTTLPLPLHVPPYPTCLLAPCPPFSHSS</sequence>
<dbReference type="EMBL" id="KE504137">
    <property type="protein sequence ID" value="EPT02150.1"/>
    <property type="molecule type" value="Genomic_DNA"/>
</dbReference>
<dbReference type="Proteomes" id="UP000015241">
    <property type="component" value="Unassembled WGS sequence"/>
</dbReference>
<evidence type="ECO:0000313" key="2">
    <source>
        <dbReference type="EMBL" id="EPT02150.1"/>
    </source>
</evidence>
<gene>
    <name evidence="2" type="ORF">FOMPIDRAFT_88811</name>
</gene>
<feature type="region of interest" description="Disordered" evidence="1">
    <location>
        <begin position="76"/>
        <end position="126"/>
    </location>
</feature>
<evidence type="ECO:0000313" key="3">
    <source>
        <dbReference type="Proteomes" id="UP000015241"/>
    </source>
</evidence>
<dbReference type="AlphaFoldDB" id="S8FV92"/>
<proteinExistence type="predicted"/>
<protein>
    <submittedName>
        <fullName evidence="2">Uncharacterized protein</fullName>
    </submittedName>
</protein>
<reference evidence="2 3" key="1">
    <citation type="journal article" date="2012" name="Science">
        <title>The Paleozoic origin of enzymatic lignin decomposition reconstructed from 31 fungal genomes.</title>
        <authorList>
            <person name="Floudas D."/>
            <person name="Binder M."/>
            <person name="Riley R."/>
            <person name="Barry K."/>
            <person name="Blanchette R.A."/>
            <person name="Henrissat B."/>
            <person name="Martinez A.T."/>
            <person name="Otillar R."/>
            <person name="Spatafora J.W."/>
            <person name="Yadav J.S."/>
            <person name="Aerts A."/>
            <person name="Benoit I."/>
            <person name="Boyd A."/>
            <person name="Carlson A."/>
            <person name="Copeland A."/>
            <person name="Coutinho P.M."/>
            <person name="de Vries R.P."/>
            <person name="Ferreira P."/>
            <person name="Findley K."/>
            <person name="Foster B."/>
            <person name="Gaskell J."/>
            <person name="Glotzer D."/>
            <person name="Gorecki P."/>
            <person name="Heitman J."/>
            <person name="Hesse C."/>
            <person name="Hori C."/>
            <person name="Igarashi K."/>
            <person name="Jurgens J.A."/>
            <person name="Kallen N."/>
            <person name="Kersten P."/>
            <person name="Kohler A."/>
            <person name="Kuees U."/>
            <person name="Kumar T.K.A."/>
            <person name="Kuo A."/>
            <person name="LaButti K."/>
            <person name="Larrondo L.F."/>
            <person name="Lindquist E."/>
            <person name="Ling A."/>
            <person name="Lombard V."/>
            <person name="Lucas S."/>
            <person name="Lundell T."/>
            <person name="Martin R."/>
            <person name="McLaughlin D.J."/>
            <person name="Morgenstern I."/>
            <person name="Morin E."/>
            <person name="Murat C."/>
            <person name="Nagy L.G."/>
            <person name="Nolan M."/>
            <person name="Ohm R.A."/>
            <person name="Patyshakuliyeva A."/>
            <person name="Rokas A."/>
            <person name="Ruiz-Duenas F.J."/>
            <person name="Sabat G."/>
            <person name="Salamov A."/>
            <person name="Samejima M."/>
            <person name="Schmutz J."/>
            <person name="Slot J.C."/>
            <person name="St John F."/>
            <person name="Stenlid J."/>
            <person name="Sun H."/>
            <person name="Sun S."/>
            <person name="Syed K."/>
            <person name="Tsang A."/>
            <person name="Wiebenga A."/>
            <person name="Young D."/>
            <person name="Pisabarro A."/>
            <person name="Eastwood D.C."/>
            <person name="Martin F."/>
            <person name="Cullen D."/>
            <person name="Grigoriev I.V."/>
            <person name="Hibbett D.S."/>
        </authorList>
    </citation>
    <scope>NUCLEOTIDE SEQUENCE</scope>
    <source>
        <strain evidence="3">FP-58527</strain>
    </source>
</reference>
<keyword evidence="3" id="KW-1185">Reference proteome</keyword>
<feature type="compositionally biased region" description="Polar residues" evidence="1">
    <location>
        <begin position="89"/>
        <end position="100"/>
    </location>
</feature>
<dbReference type="OrthoDB" id="2803878at2759"/>
<accession>S8FV92</accession>